<organism evidence="2">
    <name type="scientific">Streptomyces sp. R44</name>
    <dbReference type="NCBI Taxonomy" id="3238633"/>
    <lineage>
        <taxon>Bacteria</taxon>
        <taxon>Bacillati</taxon>
        <taxon>Actinomycetota</taxon>
        <taxon>Actinomycetes</taxon>
        <taxon>Kitasatosporales</taxon>
        <taxon>Streptomycetaceae</taxon>
        <taxon>Streptomyces</taxon>
    </lineage>
</organism>
<protein>
    <submittedName>
        <fullName evidence="2">Uncharacterized protein</fullName>
    </submittedName>
</protein>
<keyword evidence="1" id="KW-0812">Transmembrane</keyword>
<sequence length="324" mass="34863">MAEVTTGDLQIQIAGLSHKLRIVDGGWLPSTNWLKEHLIVPEFKDKFLEIHKEIVKNPVSEYWEAAGFDGIAAGIEKLYEGEGLGTAFKYWMSTGAGAFAAIVVGGIGVYLTGKLTSIQRTLQQWGDPNRLIRAYDADGNITRQSRTDVEARERRVANGGTSLADLPPTANFDGLRAQLELLIPQMEKFNDKAPAFLRDFAKLPKESAARKAAEGVKKVADAIKDVDHQRMPLVSSGMGKITGAVRNSDPKKTKKFADAIGKLKLAMDGLDVNSVPKAGTLGPAATAARDLAQHTGTLSGRMRDFAQAVRDLNAEMGGGAAPSH</sequence>
<keyword evidence="1" id="KW-0472">Membrane</keyword>
<name>A0AB39T1V4_9ACTN</name>
<feature type="transmembrane region" description="Helical" evidence="1">
    <location>
        <begin position="90"/>
        <end position="111"/>
    </location>
</feature>
<evidence type="ECO:0000313" key="2">
    <source>
        <dbReference type="EMBL" id="XDQ73349.1"/>
    </source>
</evidence>
<dbReference type="AlphaFoldDB" id="A0AB39T1V4"/>
<accession>A0AB39T1V4</accession>
<reference evidence="2" key="1">
    <citation type="submission" date="2024-07" db="EMBL/GenBank/DDBJ databases">
        <authorList>
            <person name="Yu S.T."/>
        </authorList>
    </citation>
    <scope>NUCLEOTIDE SEQUENCE</scope>
    <source>
        <strain evidence="2">R44</strain>
    </source>
</reference>
<dbReference type="RefSeq" id="WP_369145952.1">
    <property type="nucleotide sequence ID" value="NZ_CP163444.1"/>
</dbReference>
<keyword evidence="1" id="KW-1133">Transmembrane helix</keyword>
<evidence type="ECO:0000256" key="1">
    <source>
        <dbReference type="SAM" id="Phobius"/>
    </source>
</evidence>
<proteinExistence type="predicted"/>
<gene>
    <name evidence="2" type="ORF">AB5J54_23835</name>
</gene>
<dbReference type="EMBL" id="CP163444">
    <property type="protein sequence ID" value="XDQ73349.1"/>
    <property type="molecule type" value="Genomic_DNA"/>
</dbReference>